<feature type="domain" description="Glyoxalase-like" evidence="1">
    <location>
        <begin position="7"/>
        <end position="191"/>
    </location>
</feature>
<dbReference type="InterPro" id="IPR025870">
    <property type="entry name" value="Glyoxalase-like_dom"/>
</dbReference>
<dbReference type="InterPro" id="IPR029068">
    <property type="entry name" value="Glyas_Bleomycin-R_OHBP_Dase"/>
</dbReference>
<dbReference type="RefSeq" id="WP_186768633.1">
    <property type="nucleotide sequence ID" value="NZ_JACOMF010000001.1"/>
</dbReference>
<comment type="caution">
    <text evidence="2">The sequence shown here is derived from an EMBL/GenBank/DDBJ whole genome shotgun (WGS) entry which is preliminary data.</text>
</comment>
<name>A0A9X0QV72_9PROT</name>
<gene>
    <name evidence="2" type="ORF">H7965_00915</name>
</gene>
<dbReference type="SUPFAM" id="SSF54593">
    <property type="entry name" value="Glyoxalase/Bleomycin resistance protein/Dihydroxybiphenyl dioxygenase"/>
    <property type="match status" value="1"/>
</dbReference>
<sequence length="301" mass="30895">MSTAVALDHVGVAARDLGPLTAAYERLGFALSPVAQQSGRRSPDKPVELYGSGNRCAFLRHGYIELIAILDPALFANGVDGFVARYAGAHIIALAMLDEAANLARLRRAGLEIPGISHLERPVEAGGPIARFARLPLPDAPEGRLQLIRHLTAELVWDKRWMGHRNGAVALESVILANDPAAETAARLSRLAGLPLVPDPAGGFLLRLPGAAGAAGPQAPVVATSLRILDPAALPAVLPGVTSPALPCIAGFVVRTGDGNAAVARLLAAEGIPAIPAPGLWGEGLMVPPAYAGGAAVVFAA</sequence>
<keyword evidence="3" id="KW-1185">Reference proteome</keyword>
<evidence type="ECO:0000313" key="3">
    <source>
        <dbReference type="Proteomes" id="UP000600101"/>
    </source>
</evidence>
<dbReference type="EMBL" id="JACOMF010000001">
    <property type="protein sequence ID" value="MBC4013868.1"/>
    <property type="molecule type" value="Genomic_DNA"/>
</dbReference>
<dbReference type="Proteomes" id="UP000600101">
    <property type="component" value="Unassembled WGS sequence"/>
</dbReference>
<organism evidence="2 3">
    <name type="scientific">Siccirubricoccus deserti</name>
    <dbReference type="NCBI Taxonomy" id="2013562"/>
    <lineage>
        <taxon>Bacteria</taxon>
        <taxon>Pseudomonadati</taxon>
        <taxon>Pseudomonadota</taxon>
        <taxon>Alphaproteobacteria</taxon>
        <taxon>Acetobacterales</taxon>
        <taxon>Roseomonadaceae</taxon>
        <taxon>Siccirubricoccus</taxon>
    </lineage>
</organism>
<evidence type="ECO:0000313" key="2">
    <source>
        <dbReference type="EMBL" id="MBC4013868.1"/>
    </source>
</evidence>
<dbReference type="AlphaFoldDB" id="A0A9X0QV72"/>
<accession>A0A9X0QV72</accession>
<protein>
    <submittedName>
        <fullName evidence="2">VOC family protein</fullName>
    </submittedName>
</protein>
<dbReference type="Pfam" id="PF13468">
    <property type="entry name" value="Glyoxalase_3"/>
    <property type="match status" value="1"/>
</dbReference>
<proteinExistence type="predicted"/>
<dbReference type="Gene3D" id="3.10.180.10">
    <property type="entry name" value="2,3-Dihydroxybiphenyl 1,2-Dioxygenase, domain 1"/>
    <property type="match status" value="1"/>
</dbReference>
<evidence type="ECO:0000259" key="1">
    <source>
        <dbReference type="Pfam" id="PF13468"/>
    </source>
</evidence>
<reference evidence="2" key="1">
    <citation type="submission" date="2020-08" db="EMBL/GenBank/DDBJ databases">
        <authorList>
            <person name="Hu Y."/>
            <person name="Nguyen S.V."/>
            <person name="Li F."/>
            <person name="Fanning S."/>
        </authorList>
    </citation>
    <scope>NUCLEOTIDE SEQUENCE</scope>
    <source>
        <strain evidence="2">SYSU D8009</strain>
    </source>
</reference>